<keyword evidence="4 8" id="KW-1003">Cell membrane</keyword>
<dbReference type="OrthoDB" id="9803495at2"/>
<dbReference type="PANTHER" id="PTHR34295:SF4">
    <property type="entry name" value="BIOTIN TRANSPORTER BIOY-RELATED"/>
    <property type="match status" value="1"/>
</dbReference>
<keyword evidence="3 8" id="KW-0813">Transport</keyword>
<feature type="transmembrane region" description="Helical" evidence="9">
    <location>
        <begin position="137"/>
        <end position="161"/>
    </location>
</feature>
<evidence type="ECO:0000313" key="10">
    <source>
        <dbReference type="EMBL" id="GAB78079.1"/>
    </source>
</evidence>
<dbReference type="EMBL" id="BAGZ01000008">
    <property type="protein sequence ID" value="GAB78079.1"/>
    <property type="molecule type" value="Genomic_DNA"/>
</dbReference>
<dbReference type="STRING" id="100225.SAMN05421595_0596"/>
<evidence type="ECO:0000256" key="6">
    <source>
        <dbReference type="ARBA" id="ARBA00022989"/>
    </source>
</evidence>
<dbReference type="Gene3D" id="1.10.1760.20">
    <property type="match status" value="1"/>
</dbReference>
<comment type="subcellular location">
    <subcellularLocation>
        <location evidence="1 8">Cell membrane</location>
        <topology evidence="1 8">Multi-pass membrane protein</topology>
    </subcellularLocation>
</comment>
<dbReference type="AlphaFoldDB" id="K6VMZ7"/>
<evidence type="ECO:0000256" key="7">
    <source>
        <dbReference type="ARBA" id="ARBA00023136"/>
    </source>
</evidence>
<evidence type="ECO:0000313" key="11">
    <source>
        <dbReference type="Proteomes" id="UP000008495"/>
    </source>
</evidence>
<comment type="similarity">
    <text evidence="2 8">Belongs to the BioY family.</text>
</comment>
<dbReference type="PANTHER" id="PTHR34295">
    <property type="entry name" value="BIOTIN TRANSPORTER BIOY"/>
    <property type="match status" value="1"/>
</dbReference>
<feature type="transmembrane region" description="Helical" evidence="9">
    <location>
        <begin position="30"/>
        <end position="51"/>
    </location>
</feature>
<dbReference type="PIRSF" id="PIRSF016661">
    <property type="entry name" value="BioY"/>
    <property type="match status" value="1"/>
</dbReference>
<evidence type="ECO:0000256" key="1">
    <source>
        <dbReference type="ARBA" id="ARBA00004651"/>
    </source>
</evidence>
<feature type="transmembrane region" description="Helical" evidence="9">
    <location>
        <begin position="110"/>
        <end position="131"/>
    </location>
</feature>
<dbReference type="InterPro" id="IPR003784">
    <property type="entry name" value="BioY"/>
</dbReference>
<dbReference type="Pfam" id="PF02632">
    <property type="entry name" value="BioY"/>
    <property type="match status" value="1"/>
</dbReference>
<protein>
    <recommendedName>
        <fullName evidence="8">Biotin transporter</fullName>
    </recommendedName>
</protein>
<comment type="caution">
    <text evidence="10">The sequence shown here is derived from an EMBL/GenBank/DDBJ whole genome shotgun (WGS) entry which is preliminary data.</text>
</comment>
<feature type="transmembrane region" description="Helical" evidence="9">
    <location>
        <begin position="79"/>
        <end position="98"/>
    </location>
</feature>
<evidence type="ECO:0000256" key="4">
    <source>
        <dbReference type="ARBA" id="ARBA00022475"/>
    </source>
</evidence>
<dbReference type="Proteomes" id="UP000008495">
    <property type="component" value="Unassembled WGS sequence"/>
</dbReference>
<gene>
    <name evidence="10" type="ORF">AUCHE_08_03230</name>
</gene>
<keyword evidence="11" id="KW-1185">Reference proteome</keyword>
<organism evidence="10 11">
    <name type="scientific">Austwickia chelonae NBRC 105200</name>
    <dbReference type="NCBI Taxonomy" id="1184607"/>
    <lineage>
        <taxon>Bacteria</taxon>
        <taxon>Bacillati</taxon>
        <taxon>Actinomycetota</taxon>
        <taxon>Actinomycetes</taxon>
        <taxon>Micrococcales</taxon>
        <taxon>Dermatophilaceae</taxon>
        <taxon>Austwickia</taxon>
    </lineage>
</organism>
<keyword evidence="7 8" id="KW-0472">Membrane</keyword>
<evidence type="ECO:0000256" key="2">
    <source>
        <dbReference type="ARBA" id="ARBA00010692"/>
    </source>
</evidence>
<reference evidence="10 11" key="1">
    <citation type="submission" date="2012-08" db="EMBL/GenBank/DDBJ databases">
        <title>Whole genome shotgun sequence of Austwickia chelonae NBRC 105200.</title>
        <authorList>
            <person name="Yoshida I."/>
            <person name="Hosoyama A."/>
            <person name="Tsuchikane K."/>
            <person name="Katsumata H."/>
            <person name="Ando Y."/>
            <person name="Ohji S."/>
            <person name="Hamada M."/>
            <person name="Tamura T."/>
            <person name="Yamazoe A."/>
            <person name="Yamazaki S."/>
            <person name="Fujita N."/>
        </authorList>
    </citation>
    <scope>NUCLEOTIDE SEQUENCE [LARGE SCALE GENOMIC DNA]</scope>
    <source>
        <strain evidence="10 11">NBRC 105200</strain>
    </source>
</reference>
<keyword evidence="6 9" id="KW-1133">Transmembrane helix</keyword>
<name>K6VMZ7_9MICO</name>
<keyword evidence="5 9" id="KW-0812">Transmembrane</keyword>
<dbReference type="RefSeq" id="WP_006502833.1">
    <property type="nucleotide sequence ID" value="NZ_BAGZ01000008.1"/>
</dbReference>
<sequence length="210" mass="21536">MSEQTQVTAEVANSDSSGRPRGRFFSAQDLALIAAFAALTVVLGLAPPVSIPGTPVPFTFQHLGVSLCGAILGWKRGSAAIALMLAVGLLGVPVLAGGRSTVAALAGPTVGYLVGFIIGAAVIGAMVQSRLPKVEPWWIALSCVVGGIVVMHALGIPYAAVRTRTSLWAQFVLHIPFFPGDLLKAAVATAVATAVHRGVPGLTPALRRGR</sequence>
<dbReference type="eggNOG" id="COG1268">
    <property type="taxonomic scope" value="Bacteria"/>
</dbReference>
<evidence type="ECO:0000256" key="8">
    <source>
        <dbReference type="PIRNR" id="PIRNR016661"/>
    </source>
</evidence>
<dbReference type="GO" id="GO:0015225">
    <property type="term" value="F:biotin transmembrane transporter activity"/>
    <property type="evidence" value="ECO:0007669"/>
    <property type="project" value="UniProtKB-UniRule"/>
</dbReference>
<dbReference type="GO" id="GO:0005886">
    <property type="term" value="C:plasma membrane"/>
    <property type="evidence" value="ECO:0007669"/>
    <property type="project" value="UniProtKB-SubCell"/>
</dbReference>
<evidence type="ECO:0000256" key="9">
    <source>
        <dbReference type="SAM" id="Phobius"/>
    </source>
</evidence>
<accession>K6VMZ7</accession>
<proteinExistence type="inferred from homology"/>
<evidence type="ECO:0000256" key="3">
    <source>
        <dbReference type="ARBA" id="ARBA00022448"/>
    </source>
</evidence>
<evidence type="ECO:0000256" key="5">
    <source>
        <dbReference type="ARBA" id="ARBA00022692"/>
    </source>
</evidence>